<name>A0AAE1C072_PETCI</name>
<dbReference type="CDD" id="cd00024">
    <property type="entry name" value="CD_CSD"/>
    <property type="match status" value="1"/>
</dbReference>
<dbReference type="Proteomes" id="UP001286313">
    <property type="component" value="Unassembled WGS sequence"/>
</dbReference>
<feature type="compositionally biased region" description="Basic residues" evidence="2">
    <location>
        <begin position="1"/>
        <end position="13"/>
    </location>
</feature>
<dbReference type="PROSITE" id="PS50013">
    <property type="entry name" value="CHROMO_2"/>
    <property type="match status" value="1"/>
</dbReference>
<feature type="region of interest" description="Disordered" evidence="2">
    <location>
        <begin position="708"/>
        <end position="745"/>
    </location>
</feature>
<accession>A0AAE1C072</accession>
<evidence type="ECO:0000313" key="5">
    <source>
        <dbReference type="Proteomes" id="UP001286313"/>
    </source>
</evidence>
<evidence type="ECO:0000313" key="4">
    <source>
        <dbReference type="EMBL" id="KAK3858544.1"/>
    </source>
</evidence>
<evidence type="ECO:0000259" key="3">
    <source>
        <dbReference type="PROSITE" id="PS50013"/>
    </source>
</evidence>
<dbReference type="InterPro" id="IPR023780">
    <property type="entry name" value="Chromo_domain"/>
</dbReference>
<feature type="compositionally biased region" description="Polar residues" evidence="2">
    <location>
        <begin position="1170"/>
        <end position="1182"/>
    </location>
</feature>
<evidence type="ECO:0000256" key="2">
    <source>
        <dbReference type="SAM" id="MobiDB-lite"/>
    </source>
</evidence>
<dbReference type="SMART" id="SM00298">
    <property type="entry name" value="CHROMO"/>
    <property type="match status" value="1"/>
</dbReference>
<dbReference type="InterPro" id="IPR000953">
    <property type="entry name" value="Chromo/chromo_shadow_dom"/>
</dbReference>
<keyword evidence="1" id="KW-0175">Coiled coil</keyword>
<feature type="compositionally biased region" description="Low complexity" evidence="2">
    <location>
        <begin position="134"/>
        <end position="148"/>
    </location>
</feature>
<feature type="compositionally biased region" description="Basic and acidic residues" evidence="2">
    <location>
        <begin position="710"/>
        <end position="729"/>
    </location>
</feature>
<dbReference type="SUPFAM" id="SSF54160">
    <property type="entry name" value="Chromo domain-like"/>
    <property type="match status" value="1"/>
</dbReference>
<feature type="compositionally biased region" description="Basic and acidic residues" evidence="2">
    <location>
        <begin position="214"/>
        <end position="233"/>
    </location>
</feature>
<feature type="domain" description="Chromo" evidence="3">
    <location>
        <begin position="1269"/>
        <end position="1332"/>
    </location>
</feature>
<feature type="region of interest" description="Disordered" evidence="2">
    <location>
        <begin position="966"/>
        <end position="989"/>
    </location>
</feature>
<feature type="compositionally biased region" description="Low complexity" evidence="2">
    <location>
        <begin position="1204"/>
        <end position="1217"/>
    </location>
</feature>
<feature type="region of interest" description="Disordered" evidence="2">
    <location>
        <begin position="1"/>
        <end position="41"/>
    </location>
</feature>
<feature type="compositionally biased region" description="Basic and acidic residues" evidence="2">
    <location>
        <begin position="1228"/>
        <end position="1238"/>
    </location>
</feature>
<feature type="region of interest" description="Disordered" evidence="2">
    <location>
        <begin position="125"/>
        <end position="153"/>
    </location>
</feature>
<proteinExistence type="predicted"/>
<protein>
    <recommendedName>
        <fullName evidence="3">Chromo domain-containing protein</fullName>
    </recommendedName>
</protein>
<organism evidence="4 5">
    <name type="scientific">Petrolisthes cinctipes</name>
    <name type="common">Flat porcelain crab</name>
    <dbReference type="NCBI Taxonomy" id="88211"/>
    <lineage>
        <taxon>Eukaryota</taxon>
        <taxon>Metazoa</taxon>
        <taxon>Ecdysozoa</taxon>
        <taxon>Arthropoda</taxon>
        <taxon>Crustacea</taxon>
        <taxon>Multicrustacea</taxon>
        <taxon>Malacostraca</taxon>
        <taxon>Eumalacostraca</taxon>
        <taxon>Eucarida</taxon>
        <taxon>Decapoda</taxon>
        <taxon>Pleocyemata</taxon>
        <taxon>Anomura</taxon>
        <taxon>Galatheoidea</taxon>
        <taxon>Porcellanidae</taxon>
        <taxon>Petrolisthes</taxon>
    </lineage>
</organism>
<feature type="compositionally biased region" description="Basic and acidic residues" evidence="2">
    <location>
        <begin position="1142"/>
        <end position="1154"/>
    </location>
</feature>
<keyword evidence="5" id="KW-1185">Reference proteome</keyword>
<dbReference type="Pfam" id="PF00385">
    <property type="entry name" value="Chromo"/>
    <property type="match status" value="1"/>
</dbReference>
<feature type="compositionally biased region" description="Polar residues" evidence="2">
    <location>
        <begin position="17"/>
        <end position="39"/>
    </location>
</feature>
<feature type="region of interest" description="Disordered" evidence="2">
    <location>
        <begin position="1141"/>
        <end position="1256"/>
    </location>
</feature>
<dbReference type="InterPro" id="IPR016197">
    <property type="entry name" value="Chromo-like_dom_sf"/>
</dbReference>
<dbReference type="GO" id="GO:0005694">
    <property type="term" value="C:chromosome"/>
    <property type="evidence" value="ECO:0007669"/>
    <property type="project" value="UniProtKB-ARBA"/>
</dbReference>
<dbReference type="Gene3D" id="2.40.50.40">
    <property type="match status" value="1"/>
</dbReference>
<reference evidence="4" key="1">
    <citation type="submission" date="2023-10" db="EMBL/GenBank/DDBJ databases">
        <title>Genome assemblies of two species of porcelain crab, Petrolisthes cinctipes and Petrolisthes manimaculis (Anomura: Porcellanidae).</title>
        <authorList>
            <person name="Angst P."/>
        </authorList>
    </citation>
    <scope>NUCLEOTIDE SEQUENCE</scope>
    <source>
        <strain evidence="4">PB745_01</strain>
        <tissue evidence="4">Gill</tissue>
    </source>
</reference>
<sequence>MQGGGRRGRRKGGGKYTASSRSSLGHGTSDSLVRSQKSRGSVMMDATDMTTDMAVVGKNKVPVYVSRREDGTPLYIRQFPPTVEELLKTCSEGSSFEGFSEASGSSFDGFSDVGSSNRGSTSLFSGFQGTLSRPGSPSSGVEGNVSGSEEFEGFASNDSSLALTVKKKEELTKTCNKAVSARKRFTQREKKFTEASPPKRRRSTLVEDDNPPDVSERVTRRRNEVELQNRSTDDPENMIGEYCNAVGCTVEFLDSMKIKKISVSYGMLHELNEFAKKIDWSREYIPKWIQRLSGIKNKDTTEEDMDRINTILKRRKALTVTLAGQKYSAIKLQNFDLTRFILPSSLKPNLESSKLKDDKASTVAFNEVKNDEESALPSVDKPESAKKLTNTPSMVCKTKVSFPGKEQKLDTNSTGNTKGMSVENKVKEKVYSENCGKSSNTKDIDKIRSPRPEVVIGESGASPTTVDEDLSEMGVCFDSMKKKLDDNTESMKENGNDTVVQEMKVSECDSKENRTEDEYIKSVSTDQKERDAVKNMDQGTLKEHMYKNEIVENVKRNCAVESESITENNGEEMSKSKDGIVLETPEQRENISPGKKHGRKPKNPIKNFVRKIPATNIIIDATKLKAEKAKNVHVKDVIRVNLENRSVLQKMSNGTVMKPKGGRPRKNKVVKVLKTGKTFQRDHKIRKLKLGKYKKMPVTKKFLRPTRGSVKKEHTINKEGKESVNEKGESNAANDAHTQRSPAGTLGVSKCGRIRKASAKGIQSIEIKCLFMEDTFPVSVEARVGCGSDRPYVKSIPLCKASTPKTPRTIDPEKLSATLRKKYEKKSCSSLGNKNTSSTSYSFVDNHLVPNFMETDYYLGPYCTKAGVTVDHLNSSCKLDIHMTNGLVKDLYNFYTSHKAPKTALAIRLFKMTNVPIVDYSHLLSCVIRITKVSAIPNHNEKLDREFKMPVREGLLGTRVPRERCSKTVPKKAEKSELQTPEKIKTPKEPEKVIESEIKLATPANADGKKIRAQRPRKIISYANLAEEGILGEEILHTKGKIGSITRGDIYFLYTKWLRNKMSIGGNVFVTDLLKDVEKLMEERKVQTIRVPAGTLMSSSVRLHEEYKEMLLFSKEDALMYLEEDWLEDIQYLVSKSKSRRSTIDGDNAGRTDCESGGSVSGRVDRDNSSTRADSVGTLSDYENSDDLHDHDLSNSMTAGNQGTSQMSSSFTSDSHTINVRKRMKGKKATEALEEMDKQSNQQVFEDDLTKQKESKPLSSKLLNTEDNYEVDMILNHKEVHYKDKTIRLCYLVRWLGFGPEEDCWVNEEDLECPKLLHKYWNSKQKLSTKNSHQRIVTSKVCKTKSAKDVKTESPSSIQADHDKENIDNEIHGTSPYTTLGNGACEQKEGKSFVSKRELLEVYDNWRQENQNVLIAGGSNSVDLDVLVERIKHLMESRNIKTFHSESLLNSCFLMTLMKTRLKSKKALDTFLDSNCSEALENRQVKKDSMAFTLKSDFETLKEDFANFKHHREIDHYKLGALEEELECLQNAFAISEDKMSTKALVIQNEVEKLKADLAALEQKQIGVTPASISKQEEEIEEPGPNLIIGNVAGGSDAVEALIKLGVPRENVESIQEVMSRRLIRHTS</sequence>
<gene>
    <name evidence="4" type="ORF">Pcinc_035268</name>
</gene>
<dbReference type="EMBL" id="JAWQEG010005277">
    <property type="protein sequence ID" value="KAK3858544.1"/>
    <property type="molecule type" value="Genomic_DNA"/>
</dbReference>
<feature type="coiled-coil region" evidence="1">
    <location>
        <begin position="1519"/>
        <end position="1564"/>
    </location>
</feature>
<comment type="caution">
    <text evidence="4">The sequence shown here is derived from an EMBL/GenBank/DDBJ whole genome shotgun (WGS) entry which is preliminary data.</text>
</comment>
<feature type="region of interest" description="Disordered" evidence="2">
    <location>
        <begin position="507"/>
        <end position="531"/>
    </location>
</feature>
<feature type="region of interest" description="Disordered" evidence="2">
    <location>
        <begin position="186"/>
        <end position="233"/>
    </location>
</feature>
<evidence type="ECO:0000256" key="1">
    <source>
        <dbReference type="SAM" id="Coils"/>
    </source>
</evidence>